<proteinExistence type="predicted"/>
<dbReference type="Pfam" id="PF00176">
    <property type="entry name" value="SNF2-rel_dom"/>
    <property type="match status" value="1"/>
</dbReference>
<dbReference type="STRING" id="442899.SAMN05720591_101172"/>
<gene>
    <name evidence="6" type="ORF">HAL01_00780</name>
</gene>
<dbReference type="InterPro" id="IPR038718">
    <property type="entry name" value="SNF2-like_sf"/>
</dbReference>
<dbReference type="SUPFAM" id="SSF52540">
    <property type="entry name" value="P-loop containing nucleoside triphosphate hydrolases"/>
    <property type="match status" value="2"/>
</dbReference>
<feature type="domain" description="Helicase ATP-binding" evidence="4">
    <location>
        <begin position="624"/>
        <end position="787"/>
    </location>
</feature>
<protein>
    <submittedName>
        <fullName evidence="6">Helicase SNF2</fullName>
    </submittedName>
</protein>
<keyword evidence="6" id="KW-0067">ATP-binding</keyword>
<accession>A0A511WWW1</accession>
<dbReference type="GO" id="GO:0004386">
    <property type="term" value="F:helicase activity"/>
    <property type="evidence" value="ECO:0007669"/>
    <property type="project" value="UniProtKB-KW"/>
</dbReference>
<evidence type="ECO:0000259" key="4">
    <source>
        <dbReference type="PROSITE" id="PS51192"/>
    </source>
</evidence>
<feature type="domain" description="Helicase C-terminal" evidence="5">
    <location>
        <begin position="897"/>
        <end position="1054"/>
    </location>
</feature>
<dbReference type="FunFam" id="3.40.50.300:FF:000533">
    <property type="entry name" value="Helicase, Snf2 family"/>
    <property type="match status" value="1"/>
</dbReference>
<comment type="caution">
    <text evidence="6">The sequence shown here is derived from an EMBL/GenBank/DDBJ whole genome shotgun (WGS) entry which is preliminary data.</text>
</comment>
<dbReference type="InterPro" id="IPR027417">
    <property type="entry name" value="P-loop_NTPase"/>
</dbReference>
<evidence type="ECO:0000313" key="6">
    <source>
        <dbReference type="EMBL" id="GEN55614.1"/>
    </source>
</evidence>
<evidence type="ECO:0000259" key="3">
    <source>
        <dbReference type="PROSITE" id="PS50966"/>
    </source>
</evidence>
<feature type="domain" description="SWIM-type" evidence="3">
    <location>
        <begin position="53"/>
        <end position="90"/>
    </location>
</feature>
<dbReference type="GO" id="GO:0008270">
    <property type="term" value="F:zinc ion binding"/>
    <property type="evidence" value="ECO:0007669"/>
    <property type="project" value="UniProtKB-KW"/>
</dbReference>
<dbReference type="PROSITE" id="PS51192">
    <property type="entry name" value="HELICASE_ATP_BIND_1"/>
    <property type="match status" value="1"/>
</dbReference>
<dbReference type="EMBL" id="BJYE01000001">
    <property type="protein sequence ID" value="GEN55614.1"/>
    <property type="molecule type" value="Genomic_DNA"/>
</dbReference>
<dbReference type="GO" id="GO:0005524">
    <property type="term" value="F:ATP binding"/>
    <property type="evidence" value="ECO:0007669"/>
    <property type="project" value="InterPro"/>
</dbReference>
<dbReference type="SMART" id="SM00487">
    <property type="entry name" value="DEXDc"/>
    <property type="match status" value="1"/>
</dbReference>
<evidence type="ECO:0000256" key="1">
    <source>
        <dbReference type="ARBA" id="ARBA00022801"/>
    </source>
</evidence>
<dbReference type="PROSITE" id="PS51194">
    <property type="entry name" value="HELICASE_CTER"/>
    <property type="match status" value="1"/>
</dbReference>
<dbReference type="Gene3D" id="3.40.50.10810">
    <property type="entry name" value="Tandem AAA-ATPase domain"/>
    <property type="match status" value="1"/>
</dbReference>
<sequence length="1065" mass="123201">MRVITYDQIKEHFIPSFFKRGYDYYQKRAVYDLERNKQLNLWVAYVEGSNRDYEVEVHTEQPFSHHYCSCPAFSEYHSCKHIVAVMLEVAEKFTEKDLRSKQAVTSVDTQWSQAFINHLRAVGHQPTALPNVATTKTLLTVDYFINIQYRPHEGAYLMLDMKIGEARTYVVKSISELCSHIETTAPLPFTSKFTFDPIQHQFSLEDKEILSYLKSYITESSRFSDSRFDYTQRTIMLTPKAARELLPRLEKLRTTVNNSTYKQDHKLTLLDEKPPLEFSLSKEGEHYVLLFDNLDDYDLLEDYHYLVKGNKFYTLTLDQEEVLARTLAMLYQSRKNGFTFTKNHMLSFLSEGVPQLEKVGEVMLDDAIKSEIERHPLQARMYIDYEDERIQTTIEFQYGQTTYNPLKGVKVSNLMINDTKKEQSIAYVLDKAGFVEREGKLYLDDEIAQYEFFYHYMPLLEGRLEIFMTEQAKRLFIEERHVPSMTSDVDHDNHLLDITFDFSNISSEDISAVFKAMKEKKRYHRLPSGQFVPLESEAFQTIGAVVDRFDLTVSDVTENNVHIPLYHSLEVDDMMSKSNQAVYKQAFKRLLRDLKQPETREVALPEGIEATLRDYQVDGFQWFNTLARYGFGGVLADDMGLGKTLQAISYTLKLWKDNDRKFKAPVLVVAPASLIFNWEREFKKFAPELSVNVLYGTKEERQSIWKGVSPDVWITSYPMVRQEIATLKDQTYPLLLLDEAQAIKNNTTKIAKAIRSLKAGQRFALSGTPIENSLDELWSLFHVIMPGLFPAKKDFKKLEPEKIARMVRPFILRRVKQDVLKELPDRVDALQYSELTGDQKKVYLAYLSKIQEETAQQLKTEGFQQSRMKILAGLTRLRQICCHPGLFLDNYQGESGKLLQLLDLIETGLANNHRLLIFSQFSSMLKVMANKLTAEGYDFFYLDGQTKSEARVNMAERFNDGEKPIFLISLKAGGTGLNLTGADTVILYDLWWNPAVEEQAAGRAHRMGQKEVVHVHRLIAEGTIEEKIYQLQEKKRELIDTVIQPGEKTSQSLSEEDIKLLLNLS</sequence>
<dbReference type="AlphaFoldDB" id="A0A511WWW1"/>
<dbReference type="Pfam" id="PF00271">
    <property type="entry name" value="Helicase_C"/>
    <property type="match status" value="1"/>
</dbReference>
<dbReference type="InterPro" id="IPR049730">
    <property type="entry name" value="SNF2/RAD54-like_C"/>
</dbReference>
<dbReference type="InterPro" id="IPR001650">
    <property type="entry name" value="Helicase_C-like"/>
</dbReference>
<dbReference type="InterPro" id="IPR014001">
    <property type="entry name" value="Helicase_ATP-bd"/>
</dbReference>
<evidence type="ECO:0000256" key="2">
    <source>
        <dbReference type="PROSITE-ProRule" id="PRU00325"/>
    </source>
</evidence>
<keyword evidence="2" id="KW-0862">Zinc</keyword>
<dbReference type="PANTHER" id="PTHR10799">
    <property type="entry name" value="SNF2/RAD54 HELICASE FAMILY"/>
    <property type="match status" value="1"/>
</dbReference>
<keyword evidence="2" id="KW-0863">Zinc-finger</keyword>
<dbReference type="Proteomes" id="UP000321400">
    <property type="component" value="Unassembled WGS sequence"/>
</dbReference>
<dbReference type="InterPro" id="IPR000330">
    <property type="entry name" value="SNF2_N"/>
</dbReference>
<keyword evidence="6" id="KW-0347">Helicase</keyword>
<dbReference type="SMART" id="SM00490">
    <property type="entry name" value="HELICc"/>
    <property type="match status" value="1"/>
</dbReference>
<dbReference type="Pfam" id="PF04434">
    <property type="entry name" value="SWIM"/>
    <property type="match status" value="1"/>
</dbReference>
<dbReference type="Gene3D" id="3.40.50.300">
    <property type="entry name" value="P-loop containing nucleotide triphosphate hydrolases"/>
    <property type="match status" value="1"/>
</dbReference>
<dbReference type="CDD" id="cd18793">
    <property type="entry name" value="SF2_C_SNF"/>
    <property type="match status" value="1"/>
</dbReference>
<keyword evidence="6" id="KW-0547">Nucleotide-binding</keyword>
<dbReference type="OrthoDB" id="9760715at2"/>
<name>A0A511WWW1_9BACI</name>
<keyword evidence="7" id="KW-1185">Reference proteome</keyword>
<dbReference type="Pfam" id="PF08455">
    <property type="entry name" value="SNF2_assoc"/>
    <property type="match status" value="1"/>
</dbReference>
<organism evidence="6 7">
    <name type="scientific">Halolactibacillus alkaliphilus</name>
    <dbReference type="NCBI Taxonomy" id="442899"/>
    <lineage>
        <taxon>Bacteria</taxon>
        <taxon>Bacillati</taxon>
        <taxon>Bacillota</taxon>
        <taxon>Bacilli</taxon>
        <taxon>Bacillales</taxon>
        <taxon>Bacillaceae</taxon>
        <taxon>Halolactibacillus</taxon>
    </lineage>
</organism>
<dbReference type="InterPro" id="IPR013663">
    <property type="entry name" value="Helicase_SWF/SNF/SWI_bac"/>
</dbReference>
<keyword evidence="1" id="KW-0378">Hydrolase</keyword>
<evidence type="ECO:0000313" key="7">
    <source>
        <dbReference type="Proteomes" id="UP000321400"/>
    </source>
</evidence>
<dbReference type="PROSITE" id="PS50966">
    <property type="entry name" value="ZF_SWIM"/>
    <property type="match status" value="1"/>
</dbReference>
<dbReference type="RefSeq" id="WP_089799228.1">
    <property type="nucleotide sequence ID" value="NZ_BJYE01000001.1"/>
</dbReference>
<evidence type="ECO:0000259" key="5">
    <source>
        <dbReference type="PROSITE" id="PS51194"/>
    </source>
</evidence>
<dbReference type="InterPro" id="IPR007527">
    <property type="entry name" value="Znf_SWIM"/>
</dbReference>
<keyword evidence="2" id="KW-0479">Metal-binding</keyword>
<reference evidence="6 7" key="1">
    <citation type="submission" date="2019-07" db="EMBL/GenBank/DDBJ databases">
        <title>Whole genome shotgun sequence of Halolactibacillus alkaliphilus NBRC 103919.</title>
        <authorList>
            <person name="Hosoyama A."/>
            <person name="Uohara A."/>
            <person name="Ohji S."/>
            <person name="Ichikawa N."/>
        </authorList>
    </citation>
    <scope>NUCLEOTIDE SEQUENCE [LARGE SCALE GENOMIC DNA]</scope>
    <source>
        <strain evidence="6 7">NBRC 103919</strain>
    </source>
</reference>
<dbReference type="GO" id="GO:0016787">
    <property type="term" value="F:hydrolase activity"/>
    <property type="evidence" value="ECO:0007669"/>
    <property type="project" value="UniProtKB-KW"/>
</dbReference>